<evidence type="ECO:0008006" key="3">
    <source>
        <dbReference type="Google" id="ProtNLM"/>
    </source>
</evidence>
<protein>
    <recommendedName>
        <fullName evidence="3">Transposase InsH N-terminal domain-containing protein</fullName>
    </recommendedName>
</protein>
<accession>A0A0M0BRC7</accession>
<comment type="caution">
    <text evidence="1">The sequence shown here is derived from an EMBL/GenBank/DDBJ whole genome shotgun (WGS) entry which is preliminary data.</text>
</comment>
<dbReference type="Proteomes" id="UP000037210">
    <property type="component" value="Unassembled WGS sequence"/>
</dbReference>
<dbReference type="EMBL" id="LFWZ01000012">
    <property type="protein sequence ID" value="KON31137.1"/>
    <property type="molecule type" value="Genomic_DNA"/>
</dbReference>
<dbReference type="AlphaFoldDB" id="A0A0M0BRC7"/>
<name>A0A0M0BRC7_9ARCH</name>
<evidence type="ECO:0000313" key="2">
    <source>
        <dbReference type="Proteomes" id="UP000037210"/>
    </source>
</evidence>
<organism evidence="1 2">
    <name type="scientific">miscellaneous Crenarchaeota group-15 archaeon DG-45</name>
    <dbReference type="NCBI Taxonomy" id="1685127"/>
    <lineage>
        <taxon>Archaea</taxon>
        <taxon>Candidatus Bathyarchaeota</taxon>
        <taxon>MCG-15</taxon>
    </lineage>
</organism>
<sequence>MFRQLIQTPYIKDLVKCLKREPYFREACGYEDKAPTEANLSQMKERIGTKSFRVIEAWLRR</sequence>
<evidence type="ECO:0000313" key="1">
    <source>
        <dbReference type="EMBL" id="KON31137.1"/>
    </source>
</evidence>
<proteinExistence type="predicted"/>
<gene>
    <name evidence="1" type="ORF">AC482_01800</name>
</gene>
<reference evidence="1 2" key="1">
    <citation type="submission" date="2015-06" db="EMBL/GenBank/DDBJ databases">
        <title>New insights into the roles of widespread benthic archaea in carbon and nitrogen cycling.</title>
        <authorList>
            <person name="Lazar C.S."/>
            <person name="Baker B.J."/>
            <person name="Seitz K.W."/>
            <person name="Hyde A.S."/>
            <person name="Dick G.J."/>
            <person name="Hinrichs K.-U."/>
            <person name="Teske A.P."/>
        </authorList>
    </citation>
    <scope>NUCLEOTIDE SEQUENCE [LARGE SCALE GENOMIC DNA]</scope>
    <source>
        <strain evidence="1">DG-45</strain>
    </source>
</reference>